<dbReference type="Proteomes" id="UP000000593">
    <property type="component" value="Chromosome 1"/>
</dbReference>
<evidence type="ECO:0000313" key="2">
    <source>
        <dbReference type="EMBL" id="CAG18682.1"/>
    </source>
</evidence>
<dbReference type="SUPFAM" id="SSF53448">
    <property type="entry name" value="Nucleotide-diphospho-sugar transferases"/>
    <property type="match status" value="1"/>
</dbReference>
<proteinExistence type="predicted"/>
<evidence type="ECO:0000259" key="1">
    <source>
        <dbReference type="Pfam" id="PF12919"/>
    </source>
</evidence>
<sequence length="484" mass="56142">MFNKMKISLSSCDITETIRNIALINEILLDLKLNDMVCLYLNNLDFLFKEVLNNTHHLTSPNGVFFIWIGDIPTSSLTYIDVWINSISNEKISLWYDSQFLLAGKLRKIIHSTYKLNNKDSKDVIQIQNYVFKEIKESMMNNNLSGDDAIIDFVYKLDKGICITLKEKYNAIKRRYKHIGSYIDLVDINYFIKDVFLSNFYYDCYIMEILLRYNLAAASDITRLSILYRYGGTYIDVDTLPSLEHVFKRTNETLGNNILNKNIIDVFKSQLYIEKIKNNNIVKVDLLKATKKLYPALREINKYLPDLLIEDIEKLKVENLYEKHSIKKIDANLFSMSANKNSIGEFNNNIISAHSNSKSIKIVLNEMKKRYNYISEHGFDLLNSSTASLGKNDYYNRLKNYRFDAIDNDDYVTLITSGPSLLLEVSIGLSYDILKMDYSTNQVSLSYALQTPHLGIGYTDQTMYTSDHIKSSWMKNKELEDTMV</sequence>
<dbReference type="Gene3D" id="3.90.550.20">
    <property type="match status" value="1"/>
</dbReference>
<dbReference type="HOGENOM" id="CLU_044336_0_0_6"/>
<dbReference type="eggNOG" id="COG3774">
    <property type="taxonomic scope" value="Bacteria"/>
</dbReference>
<dbReference type="InterPro" id="IPR029044">
    <property type="entry name" value="Nucleotide-diphossugar_trans"/>
</dbReference>
<accession>Q6LVJ3</accession>
<dbReference type="AlphaFoldDB" id="Q6LVJ3"/>
<dbReference type="GO" id="GO:0016757">
    <property type="term" value="F:glycosyltransferase activity"/>
    <property type="evidence" value="ECO:0007669"/>
    <property type="project" value="InterPro"/>
</dbReference>
<gene>
    <name evidence="2" type="ordered locus">PBPRA0243</name>
</gene>
<keyword evidence="3" id="KW-1185">Reference proteome</keyword>
<reference evidence="3" key="1">
    <citation type="journal article" date="2005" name="Science">
        <title>Life at depth: Photobacterium profundum genome sequence and expression analysis.</title>
        <authorList>
            <person name="Vezzi A."/>
            <person name="Campanaro S."/>
            <person name="D'Angelo M."/>
            <person name="Simonato F."/>
            <person name="Vitulo N."/>
            <person name="Lauro F.M."/>
            <person name="Cestaro A."/>
            <person name="Malacrida G."/>
            <person name="Simionati B."/>
            <person name="Cannata N."/>
            <person name="Romualdi C."/>
            <person name="Bartlett D.H."/>
            <person name="Valle G."/>
        </authorList>
    </citation>
    <scope>NUCLEOTIDE SEQUENCE [LARGE SCALE GENOMIC DNA]</scope>
    <source>
        <strain evidence="3">ATCC BAA-1253 / SS9</strain>
    </source>
</reference>
<dbReference type="InterPro" id="IPR024770">
    <property type="entry name" value="TcdA/TcdB_cat"/>
</dbReference>
<name>Q6LVJ3_PHOPR</name>
<evidence type="ECO:0000313" key="3">
    <source>
        <dbReference type="Proteomes" id="UP000000593"/>
    </source>
</evidence>
<dbReference type="Pfam" id="PF12919">
    <property type="entry name" value="TcdA_TcdB"/>
    <property type="match status" value="1"/>
</dbReference>
<organism evidence="2 3">
    <name type="scientific">Photobacterium profundum (strain SS9)</name>
    <dbReference type="NCBI Taxonomy" id="298386"/>
    <lineage>
        <taxon>Bacteria</taxon>
        <taxon>Pseudomonadati</taxon>
        <taxon>Pseudomonadota</taxon>
        <taxon>Gammaproteobacteria</taxon>
        <taxon>Vibrionales</taxon>
        <taxon>Vibrionaceae</taxon>
        <taxon>Photobacterium</taxon>
    </lineage>
</organism>
<protein>
    <recommendedName>
        <fullName evidence="1">GT44 domain-containing protein</fullName>
    </recommendedName>
</protein>
<feature type="domain" description="GT44" evidence="1">
    <location>
        <begin position="65"/>
        <end position="377"/>
    </location>
</feature>
<dbReference type="KEGG" id="ppr:PBPRA0243"/>
<dbReference type="EMBL" id="CR378663">
    <property type="protein sequence ID" value="CAG18682.1"/>
    <property type="molecule type" value="Genomic_DNA"/>
</dbReference>